<sequence length="77" mass="8453">MEHQISLKLNPTEVQQRLLYRNLPPHLEPNTRAFLPIKPGADVLIYAQPLLTNEPGALGPTPTHGVLDTSGTEGAFR</sequence>
<dbReference type="EMBL" id="CAJMWQ010000386">
    <property type="protein sequence ID" value="CAE6355660.1"/>
    <property type="molecule type" value="Genomic_DNA"/>
</dbReference>
<evidence type="ECO:0000313" key="3">
    <source>
        <dbReference type="Proteomes" id="UP000663826"/>
    </source>
</evidence>
<comment type="caution">
    <text evidence="2">The sequence shown here is derived from an EMBL/GenBank/DDBJ whole genome shotgun (WGS) entry which is preliminary data.</text>
</comment>
<dbReference type="Proteomes" id="UP000663826">
    <property type="component" value="Unassembled WGS sequence"/>
</dbReference>
<reference evidence="2" key="1">
    <citation type="submission" date="2021-01" db="EMBL/GenBank/DDBJ databases">
        <authorList>
            <person name="Kaushik A."/>
        </authorList>
    </citation>
    <scope>NUCLEOTIDE SEQUENCE</scope>
    <source>
        <strain evidence="2">AG1-1B</strain>
    </source>
</reference>
<name>A0A8H2WAN2_9AGAM</name>
<proteinExistence type="predicted"/>
<dbReference type="AlphaFoldDB" id="A0A8H2WAN2"/>
<evidence type="ECO:0000313" key="2">
    <source>
        <dbReference type="EMBL" id="CAE6355660.1"/>
    </source>
</evidence>
<feature type="region of interest" description="Disordered" evidence="1">
    <location>
        <begin position="54"/>
        <end position="77"/>
    </location>
</feature>
<evidence type="ECO:0000256" key="1">
    <source>
        <dbReference type="SAM" id="MobiDB-lite"/>
    </source>
</evidence>
<organism evidence="2 3">
    <name type="scientific">Rhizoctonia solani</name>
    <dbReference type="NCBI Taxonomy" id="456999"/>
    <lineage>
        <taxon>Eukaryota</taxon>
        <taxon>Fungi</taxon>
        <taxon>Dikarya</taxon>
        <taxon>Basidiomycota</taxon>
        <taxon>Agaricomycotina</taxon>
        <taxon>Agaricomycetes</taxon>
        <taxon>Cantharellales</taxon>
        <taxon>Ceratobasidiaceae</taxon>
        <taxon>Rhizoctonia</taxon>
    </lineage>
</organism>
<gene>
    <name evidence="2" type="ORF">RDB_LOCUS9371</name>
</gene>
<accession>A0A8H2WAN2</accession>
<protein>
    <submittedName>
        <fullName evidence="2">Uncharacterized protein</fullName>
    </submittedName>
</protein>